<dbReference type="GO" id="GO:0052689">
    <property type="term" value="F:carboxylic ester hydrolase activity"/>
    <property type="evidence" value="ECO:0007669"/>
    <property type="project" value="TreeGrafter"/>
</dbReference>
<dbReference type="PANTHER" id="PTHR43918">
    <property type="entry name" value="ACETYLCHOLINESTERASE"/>
    <property type="match status" value="1"/>
</dbReference>
<dbReference type="SUPFAM" id="SSF53474">
    <property type="entry name" value="alpha/beta-Hydrolases"/>
    <property type="match status" value="1"/>
</dbReference>
<dbReference type="OrthoDB" id="408631at2759"/>
<accession>A0A9W7CTP7</accession>
<dbReference type="InterPro" id="IPR029058">
    <property type="entry name" value="AB_hydrolase_fold"/>
</dbReference>
<gene>
    <name evidence="5" type="ORF">Plil01_001601000</name>
</gene>
<comment type="caution">
    <text evidence="5">The sequence shown here is derived from an EMBL/GenBank/DDBJ whole genome shotgun (WGS) entry which is preliminary data.</text>
</comment>
<keyword evidence="6" id="KW-1185">Reference proteome</keyword>
<dbReference type="Proteomes" id="UP001165083">
    <property type="component" value="Unassembled WGS sequence"/>
</dbReference>
<evidence type="ECO:0000256" key="2">
    <source>
        <dbReference type="ARBA" id="ARBA00022801"/>
    </source>
</evidence>
<feature type="domain" description="Carboxylesterase type B" evidence="4">
    <location>
        <begin position="1"/>
        <end position="63"/>
    </location>
</feature>
<sequence length="85" mass="9261">MKDQYLALRWVQENIAAFGGDPNKVTIWGESAGATCIGYQLLAYDGRDDGLYCAAILESGAPAKVSSAYLNSSEWDVYYNNISVT</sequence>
<organism evidence="5 6">
    <name type="scientific">Phytophthora lilii</name>
    <dbReference type="NCBI Taxonomy" id="2077276"/>
    <lineage>
        <taxon>Eukaryota</taxon>
        <taxon>Sar</taxon>
        <taxon>Stramenopiles</taxon>
        <taxon>Oomycota</taxon>
        <taxon>Peronosporomycetes</taxon>
        <taxon>Peronosporales</taxon>
        <taxon>Peronosporaceae</taxon>
        <taxon>Phytophthora</taxon>
    </lineage>
</organism>
<dbReference type="Pfam" id="PF00135">
    <property type="entry name" value="COesterase"/>
    <property type="match status" value="1"/>
</dbReference>
<evidence type="ECO:0000313" key="5">
    <source>
        <dbReference type="EMBL" id="GMF38256.1"/>
    </source>
</evidence>
<dbReference type="EMBL" id="BSXW01001652">
    <property type="protein sequence ID" value="GMF38256.1"/>
    <property type="molecule type" value="Genomic_DNA"/>
</dbReference>
<name>A0A9W7CTP7_9STRA</name>
<evidence type="ECO:0000256" key="1">
    <source>
        <dbReference type="ARBA" id="ARBA00005964"/>
    </source>
</evidence>
<reference evidence="5" key="1">
    <citation type="submission" date="2023-04" db="EMBL/GenBank/DDBJ databases">
        <title>Phytophthora lilii NBRC 32176.</title>
        <authorList>
            <person name="Ichikawa N."/>
            <person name="Sato H."/>
            <person name="Tonouchi N."/>
        </authorList>
    </citation>
    <scope>NUCLEOTIDE SEQUENCE</scope>
    <source>
        <strain evidence="5">NBRC 32176</strain>
    </source>
</reference>
<evidence type="ECO:0000313" key="6">
    <source>
        <dbReference type="Proteomes" id="UP001165083"/>
    </source>
</evidence>
<proteinExistence type="inferred from homology"/>
<dbReference type="Gene3D" id="3.40.50.1820">
    <property type="entry name" value="alpha/beta hydrolase"/>
    <property type="match status" value="1"/>
</dbReference>
<dbReference type="AlphaFoldDB" id="A0A9W7CTP7"/>
<dbReference type="PROSITE" id="PS00122">
    <property type="entry name" value="CARBOXYLESTERASE_B_1"/>
    <property type="match status" value="1"/>
</dbReference>
<dbReference type="InterPro" id="IPR050654">
    <property type="entry name" value="AChE-related_enzymes"/>
</dbReference>
<evidence type="ECO:0000259" key="4">
    <source>
        <dbReference type="Pfam" id="PF00135"/>
    </source>
</evidence>
<dbReference type="InterPro" id="IPR019826">
    <property type="entry name" value="Carboxylesterase_B_AS"/>
</dbReference>
<keyword evidence="2 3" id="KW-0378">Hydrolase</keyword>
<dbReference type="EC" id="3.1.1.-" evidence="3"/>
<dbReference type="PANTHER" id="PTHR43918:SF4">
    <property type="entry name" value="CARBOXYLIC ESTER HYDROLASE"/>
    <property type="match status" value="1"/>
</dbReference>
<dbReference type="InterPro" id="IPR002018">
    <property type="entry name" value="CarbesteraseB"/>
</dbReference>
<protein>
    <recommendedName>
        <fullName evidence="3">Carboxylic ester hydrolase</fullName>
        <ecNumber evidence="3">3.1.1.-</ecNumber>
    </recommendedName>
</protein>
<evidence type="ECO:0000256" key="3">
    <source>
        <dbReference type="RuleBase" id="RU361235"/>
    </source>
</evidence>
<comment type="similarity">
    <text evidence="1 3">Belongs to the type-B carboxylesterase/lipase family.</text>
</comment>